<feature type="transmembrane region" description="Helical" evidence="7">
    <location>
        <begin position="489"/>
        <end position="511"/>
    </location>
</feature>
<feature type="transmembrane region" description="Helical" evidence="7">
    <location>
        <begin position="454"/>
        <end position="477"/>
    </location>
</feature>
<dbReference type="InterPro" id="IPR005828">
    <property type="entry name" value="MFS_sugar_transport-like"/>
</dbReference>
<dbReference type="InterPro" id="IPR005829">
    <property type="entry name" value="Sugar_transporter_CS"/>
</dbReference>
<dbReference type="FunFam" id="1.20.1250.20:FF:000001">
    <property type="entry name" value="Dicarboxylate MFS transporter"/>
    <property type="match status" value="1"/>
</dbReference>
<dbReference type="PROSITE" id="PS50850">
    <property type="entry name" value="MFS"/>
    <property type="match status" value="1"/>
</dbReference>
<accession>A0A139BT04</accession>
<dbReference type="PANTHER" id="PTHR43045:SF7">
    <property type="entry name" value="MAJOR FACILITATOR SUPERFAMILY TRANSPORTER"/>
    <property type="match status" value="1"/>
</dbReference>
<evidence type="ECO:0000256" key="3">
    <source>
        <dbReference type="ARBA" id="ARBA00022475"/>
    </source>
</evidence>
<evidence type="ECO:0000256" key="7">
    <source>
        <dbReference type="SAM" id="Phobius"/>
    </source>
</evidence>
<dbReference type="PROSITE" id="PS00217">
    <property type="entry name" value="SUGAR_TRANSPORT_2"/>
    <property type="match status" value="1"/>
</dbReference>
<keyword evidence="4 7" id="KW-0812">Transmembrane</keyword>
<dbReference type="GO" id="GO:0022857">
    <property type="term" value="F:transmembrane transporter activity"/>
    <property type="evidence" value="ECO:0007669"/>
    <property type="project" value="InterPro"/>
</dbReference>
<evidence type="ECO:0000313" key="9">
    <source>
        <dbReference type="EMBL" id="KXS31885.1"/>
    </source>
</evidence>
<dbReference type="PANTHER" id="PTHR43045">
    <property type="entry name" value="SHIKIMATE TRANSPORTER"/>
    <property type="match status" value="1"/>
</dbReference>
<comment type="caution">
    <text evidence="9">The sequence shown here is derived from an EMBL/GenBank/DDBJ whole genome shotgun (WGS) entry which is preliminary data.</text>
</comment>
<reference evidence="9 10" key="1">
    <citation type="submission" date="2016-02" db="EMBL/GenBank/DDBJ databases">
        <authorList>
            <person name="Wen L."/>
            <person name="He K."/>
            <person name="Yang H."/>
        </authorList>
    </citation>
    <scope>NUCLEOTIDE SEQUENCE [LARGE SCALE GENOMIC DNA]</scope>
    <source>
        <strain evidence="9">ShG14-8</strain>
    </source>
</reference>
<feature type="transmembrane region" description="Helical" evidence="7">
    <location>
        <begin position="523"/>
        <end position="541"/>
    </location>
</feature>
<name>A0A139BT04_9PROT</name>
<dbReference type="InterPro" id="IPR036259">
    <property type="entry name" value="MFS_trans_sf"/>
</dbReference>
<feature type="domain" description="Major facilitator superfamily (MFS) profile" evidence="8">
    <location>
        <begin position="40"/>
        <end position="545"/>
    </location>
</feature>
<keyword evidence="5 7" id="KW-1133">Transmembrane helix</keyword>
<dbReference type="Pfam" id="PF00083">
    <property type="entry name" value="Sugar_tr"/>
    <property type="match status" value="2"/>
</dbReference>
<feature type="transmembrane region" description="Helical" evidence="7">
    <location>
        <begin position="212"/>
        <end position="229"/>
    </location>
</feature>
<sequence length="551" mass="59683">MVSGNEIAGNSKISWLFTFFSTQMADHFPASDPLTIQRKVVIAACFGTFLEWYDFLTFASLATYFSTLFFPQDNPVAALLASLATFGMGMLVRPLGAALFGSLGDKYGRRPVFIATIVLMGLATFTVGLLPTYAQVGMLAPALLLVLRLLQGFSVGGEIGGAAVYLTEHAPDNKRGVYTSVLQLMGPLGILVSTLQIVLLQSLLSAGDFQAWGWRVPFLLSIVLLLVSIRSRVNMYESPVFLHLREKHDLSRTPLRECLSNPHTLGRMALLFFCVSAGGSLLFFASQVYANVYLKSVVRLAPQTASSLVMLSTLVLFPLTVYFGWLSDRIGRRPVLLAGLLLGSLAILPVFKGLMHYGNPALERFNREVPVVVSGLSCSYDPFTAPHNNCERNQQLLAGLGVSYTLDPARESGVTLVHVGKSVVAGYQPELLMEMLKAEGWTELAEPLQTDLPMIFLLLLIPVVAVGLVTGPQTAMLAELFPARTRYTAVALSHNLSAGWIGGLSPFMITLLSVEAGNALSGIWYPAALLAAAFVIGLIFLPETRNVSLED</sequence>
<keyword evidence="3" id="KW-1003">Cell membrane</keyword>
<dbReference type="Gene3D" id="1.20.1250.20">
    <property type="entry name" value="MFS general substrate transporter like domains"/>
    <property type="match status" value="3"/>
</dbReference>
<dbReference type="AlphaFoldDB" id="A0A139BT04"/>
<evidence type="ECO:0000256" key="6">
    <source>
        <dbReference type="ARBA" id="ARBA00023136"/>
    </source>
</evidence>
<feature type="transmembrane region" description="Helical" evidence="7">
    <location>
        <begin position="305"/>
        <end position="323"/>
    </location>
</feature>
<keyword evidence="6 7" id="KW-0472">Membrane</keyword>
<dbReference type="PATRIC" id="fig|1796491.3.peg.2151"/>
<dbReference type="GO" id="GO:0005886">
    <property type="term" value="C:plasma membrane"/>
    <property type="evidence" value="ECO:0007669"/>
    <property type="project" value="UniProtKB-SubCell"/>
</dbReference>
<organism evidence="9 10">
    <name type="scientific">Candidatus Gallionella acididurans</name>
    <dbReference type="NCBI Taxonomy" id="1796491"/>
    <lineage>
        <taxon>Bacteria</taxon>
        <taxon>Pseudomonadati</taxon>
        <taxon>Pseudomonadota</taxon>
        <taxon>Betaproteobacteria</taxon>
        <taxon>Nitrosomonadales</taxon>
        <taxon>Gallionellaceae</taxon>
        <taxon>Gallionella</taxon>
    </lineage>
</organism>
<keyword evidence="2" id="KW-0813">Transport</keyword>
<dbReference type="Proteomes" id="UP000070578">
    <property type="component" value="Unassembled WGS sequence"/>
</dbReference>
<feature type="transmembrane region" description="Helical" evidence="7">
    <location>
        <begin position="77"/>
        <end position="100"/>
    </location>
</feature>
<gene>
    <name evidence="9" type="ORF">AWT59_1974</name>
</gene>
<feature type="transmembrane region" description="Helical" evidence="7">
    <location>
        <begin position="265"/>
        <end position="285"/>
    </location>
</feature>
<comment type="subcellular location">
    <subcellularLocation>
        <location evidence="1">Cell membrane</location>
        <topology evidence="1">Multi-pass membrane protein</topology>
    </subcellularLocation>
</comment>
<dbReference type="InterPro" id="IPR020846">
    <property type="entry name" value="MFS_dom"/>
</dbReference>
<feature type="transmembrane region" description="Helical" evidence="7">
    <location>
        <begin position="139"/>
        <end position="165"/>
    </location>
</feature>
<evidence type="ECO:0000256" key="1">
    <source>
        <dbReference type="ARBA" id="ARBA00004651"/>
    </source>
</evidence>
<evidence type="ECO:0000256" key="2">
    <source>
        <dbReference type="ARBA" id="ARBA00022448"/>
    </source>
</evidence>
<evidence type="ECO:0000256" key="5">
    <source>
        <dbReference type="ARBA" id="ARBA00022989"/>
    </source>
</evidence>
<dbReference type="EMBL" id="LSLI01000051">
    <property type="protein sequence ID" value="KXS31885.1"/>
    <property type="molecule type" value="Genomic_DNA"/>
</dbReference>
<evidence type="ECO:0000313" key="10">
    <source>
        <dbReference type="Proteomes" id="UP000070578"/>
    </source>
</evidence>
<evidence type="ECO:0000256" key="4">
    <source>
        <dbReference type="ARBA" id="ARBA00022692"/>
    </source>
</evidence>
<feature type="transmembrane region" description="Helical" evidence="7">
    <location>
        <begin position="335"/>
        <end position="355"/>
    </location>
</feature>
<protein>
    <submittedName>
        <fullName evidence="9">General substrate transporter</fullName>
    </submittedName>
</protein>
<feature type="transmembrane region" description="Helical" evidence="7">
    <location>
        <begin position="40"/>
        <end position="65"/>
    </location>
</feature>
<evidence type="ECO:0000259" key="8">
    <source>
        <dbReference type="PROSITE" id="PS50850"/>
    </source>
</evidence>
<proteinExistence type="predicted"/>
<feature type="transmembrane region" description="Helical" evidence="7">
    <location>
        <begin position="112"/>
        <end position="133"/>
    </location>
</feature>
<dbReference type="SUPFAM" id="SSF103473">
    <property type="entry name" value="MFS general substrate transporter"/>
    <property type="match status" value="1"/>
</dbReference>
<feature type="transmembrane region" description="Helical" evidence="7">
    <location>
        <begin position="177"/>
        <end position="200"/>
    </location>
</feature>
<reference evidence="9 10" key="2">
    <citation type="submission" date="2016-03" db="EMBL/GenBank/DDBJ databases">
        <title>New uncultured bacterium of the family Gallionellaceae from acid mine drainage: description and reconstruction of genome based on metagenomic analysis of microbial community.</title>
        <authorList>
            <person name="Kadnikov V."/>
            <person name="Ivasenko D."/>
            <person name="Beletsky A."/>
            <person name="Mardanov A."/>
            <person name="Danilova E."/>
            <person name="Pimenov N."/>
            <person name="Karnachuk O."/>
            <person name="Ravin N."/>
        </authorList>
    </citation>
    <scope>NUCLEOTIDE SEQUENCE [LARGE SCALE GENOMIC DNA]</scope>
    <source>
        <strain evidence="9">ShG14-8</strain>
    </source>
</reference>